<reference evidence="1 2" key="1">
    <citation type="submission" date="2024-09" db="EMBL/GenBank/DDBJ databases">
        <authorList>
            <person name="Sun Q."/>
            <person name="Mori K."/>
        </authorList>
    </citation>
    <scope>NUCLEOTIDE SEQUENCE [LARGE SCALE GENOMIC DNA]</scope>
    <source>
        <strain evidence="1 2">TBRC 1851</strain>
    </source>
</reference>
<proteinExistence type="predicted"/>
<evidence type="ECO:0008006" key="3">
    <source>
        <dbReference type="Google" id="ProtNLM"/>
    </source>
</evidence>
<dbReference type="Proteomes" id="UP001589870">
    <property type="component" value="Unassembled WGS sequence"/>
</dbReference>
<comment type="caution">
    <text evidence="1">The sequence shown here is derived from an EMBL/GenBank/DDBJ whole genome shotgun (WGS) entry which is preliminary data.</text>
</comment>
<organism evidence="1 2">
    <name type="scientific">Sphaerimonospora cavernae</name>
    <dbReference type="NCBI Taxonomy" id="1740611"/>
    <lineage>
        <taxon>Bacteria</taxon>
        <taxon>Bacillati</taxon>
        <taxon>Actinomycetota</taxon>
        <taxon>Actinomycetes</taxon>
        <taxon>Streptosporangiales</taxon>
        <taxon>Streptosporangiaceae</taxon>
        <taxon>Sphaerimonospora</taxon>
    </lineage>
</organism>
<evidence type="ECO:0000313" key="2">
    <source>
        <dbReference type="Proteomes" id="UP001589870"/>
    </source>
</evidence>
<protein>
    <recommendedName>
        <fullName evidence="3">PIN domain-containing protein</fullName>
    </recommendedName>
</protein>
<sequence length="142" mass="15239">MPADNAFVLDAAFLKEAARGDIDIINMIQQFDAERVALVIPALAATAAAIDVGGTPERVAVLRGICRLDSARFAGLVDFDDTTELARMRLAVEALPDLWDVQAAEQAIMRSCPVLTVNYGLWKSAVHEASGELTVVEVAELD</sequence>
<name>A0ABV6U1I7_9ACTN</name>
<evidence type="ECO:0000313" key="1">
    <source>
        <dbReference type="EMBL" id="MFC0862322.1"/>
    </source>
</evidence>
<dbReference type="EMBL" id="JBHMQT010000012">
    <property type="protein sequence ID" value="MFC0862322.1"/>
    <property type="molecule type" value="Genomic_DNA"/>
</dbReference>
<keyword evidence="2" id="KW-1185">Reference proteome</keyword>
<dbReference type="RefSeq" id="WP_394300536.1">
    <property type="nucleotide sequence ID" value="NZ_JBHMQT010000012.1"/>
</dbReference>
<gene>
    <name evidence="1" type="ORF">ACFHYQ_08435</name>
</gene>
<accession>A0ABV6U1I7</accession>